<keyword evidence="10" id="KW-1185">Reference proteome</keyword>
<dbReference type="EMBL" id="VMHK01000001">
    <property type="protein sequence ID" value="TSJ84281.1"/>
    <property type="molecule type" value="Genomic_DNA"/>
</dbReference>
<feature type="domain" description="ABC transmembrane type-1" evidence="8">
    <location>
        <begin position="74"/>
        <end position="265"/>
    </location>
</feature>
<comment type="caution">
    <text evidence="9">The sequence shown here is derived from an EMBL/GenBank/DDBJ whole genome shotgun (WGS) entry which is preliminary data.</text>
</comment>
<dbReference type="InterPro" id="IPR035906">
    <property type="entry name" value="MetI-like_sf"/>
</dbReference>
<feature type="transmembrane region" description="Helical" evidence="7">
    <location>
        <begin position="78"/>
        <end position="99"/>
    </location>
</feature>
<evidence type="ECO:0000256" key="6">
    <source>
        <dbReference type="ARBA" id="ARBA00023136"/>
    </source>
</evidence>
<organism evidence="9 10">
    <name type="scientific">Bifidobacterium apousia</name>
    <dbReference type="NCBI Taxonomy" id="2750996"/>
    <lineage>
        <taxon>Bacteria</taxon>
        <taxon>Bacillati</taxon>
        <taxon>Actinomycetota</taxon>
        <taxon>Actinomycetes</taxon>
        <taxon>Bifidobacteriales</taxon>
        <taxon>Bifidobacteriaceae</taxon>
        <taxon>Bifidobacterium</taxon>
    </lineage>
</organism>
<dbReference type="Gene3D" id="1.10.3720.10">
    <property type="entry name" value="MetI-like"/>
    <property type="match status" value="1"/>
</dbReference>
<evidence type="ECO:0000313" key="9">
    <source>
        <dbReference type="EMBL" id="TSJ84281.1"/>
    </source>
</evidence>
<evidence type="ECO:0000256" key="4">
    <source>
        <dbReference type="ARBA" id="ARBA00022692"/>
    </source>
</evidence>
<evidence type="ECO:0000256" key="3">
    <source>
        <dbReference type="ARBA" id="ARBA00022475"/>
    </source>
</evidence>
<dbReference type="InterPro" id="IPR000515">
    <property type="entry name" value="MetI-like"/>
</dbReference>
<evidence type="ECO:0000259" key="8">
    <source>
        <dbReference type="PROSITE" id="PS50928"/>
    </source>
</evidence>
<feature type="transmembrane region" description="Helical" evidence="7">
    <location>
        <begin position="244"/>
        <end position="265"/>
    </location>
</feature>
<comment type="similarity">
    <text evidence="7">Belongs to the binding-protein-dependent transport system permease family.</text>
</comment>
<evidence type="ECO:0000256" key="5">
    <source>
        <dbReference type="ARBA" id="ARBA00022989"/>
    </source>
</evidence>
<keyword evidence="5 7" id="KW-1133">Transmembrane helix</keyword>
<keyword evidence="2 7" id="KW-0813">Transport</keyword>
<dbReference type="GO" id="GO:0055085">
    <property type="term" value="P:transmembrane transport"/>
    <property type="evidence" value="ECO:0007669"/>
    <property type="project" value="InterPro"/>
</dbReference>
<dbReference type="PANTHER" id="PTHR43744:SF12">
    <property type="entry name" value="ABC TRANSPORTER PERMEASE PROTEIN MG189-RELATED"/>
    <property type="match status" value="1"/>
</dbReference>
<accession>A0A556R5X7</accession>
<reference evidence="9 10" key="1">
    <citation type="submission" date="2019-07" db="EMBL/GenBank/DDBJ databases">
        <title>Bifidobacterium asteroides genomes.</title>
        <authorList>
            <person name="Zheng H."/>
        </authorList>
    </citation>
    <scope>NUCLEOTIDE SEQUENCE [LARGE SCALE GENOMIC DNA]</scope>
    <source>
        <strain evidence="9 10">W8102</strain>
    </source>
</reference>
<evidence type="ECO:0000256" key="1">
    <source>
        <dbReference type="ARBA" id="ARBA00004651"/>
    </source>
</evidence>
<dbReference type="Pfam" id="PF00528">
    <property type="entry name" value="BPD_transp_1"/>
    <property type="match status" value="1"/>
</dbReference>
<dbReference type="PROSITE" id="PS50928">
    <property type="entry name" value="ABC_TM1"/>
    <property type="match status" value="1"/>
</dbReference>
<feature type="transmembrane region" description="Helical" evidence="7">
    <location>
        <begin position="142"/>
        <end position="165"/>
    </location>
</feature>
<evidence type="ECO:0000256" key="7">
    <source>
        <dbReference type="RuleBase" id="RU363032"/>
    </source>
</evidence>
<keyword evidence="3" id="KW-1003">Cell membrane</keyword>
<gene>
    <name evidence="9" type="ORF">FPK30_02130</name>
</gene>
<protein>
    <submittedName>
        <fullName evidence="9">Carbohydrate ABC transporter permease</fullName>
    </submittedName>
</protein>
<dbReference type="Proteomes" id="UP000316508">
    <property type="component" value="Unassembled WGS sequence"/>
</dbReference>
<keyword evidence="4 7" id="KW-0812">Transmembrane</keyword>
<dbReference type="AlphaFoldDB" id="A0A556R5X7"/>
<dbReference type="CDD" id="cd06261">
    <property type="entry name" value="TM_PBP2"/>
    <property type="match status" value="1"/>
</dbReference>
<evidence type="ECO:0000313" key="10">
    <source>
        <dbReference type="Proteomes" id="UP000316508"/>
    </source>
</evidence>
<sequence>MDIKSNTIRRRSNWLLTVFLLFCSLTVLIPMYITLTTAVKDRQQSANSLWALPTSWHWDNFSRAIAETGFWRALCNSLLLTAISVILAVLTNSMVAYAIARNMNRKGYKFVYYYIVSAMFIPFSILMLPLVKEMSLLGLDNLYGLIPLYVIYNLPFNTMFYVGYLETIPTSLDEAAMLDGANTWQTFWRIIFPLMGPANATVAILQTLWVWNDFMMPLVMISKQNQFTIPLTQYMFQSTFNTDYNLSFSSYTLAMIPMLIVYLFAQKQIIGGVAAGSVKE</sequence>
<comment type="subcellular location">
    <subcellularLocation>
        <location evidence="1 7">Cell membrane</location>
        <topology evidence="1 7">Multi-pass membrane protein</topology>
    </subcellularLocation>
</comment>
<dbReference type="PANTHER" id="PTHR43744">
    <property type="entry name" value="ABC TRANSPORTER PERMEASE PROTEIN MG189-RELATED-RELATED"/>
    <property type="match status" value="1"/>
</dbReference>
<dbReference type="GO" id="GO:0005886">
    <property type="term" value="C:plasma membrane"/>
    <property type="evidence" value="ECO:0007669"/>
    <property type="project" value="UniProtKB-SubCell"/>
</dbReference>
<evidence type="ECO:0000256" key="2">
    <source>
        <dbReference type="ARBA" id="ARBA00022448"/>
    </source>
</evidence>
<feature type="transmembrane region" description="Helical" evidence="7">
    <location>
        <begin position="12"/>
        <end position="33"/>
    </location>
</feature>
<dbReference type="RefSeq" id="WP_029676007.1">
    <property type="nucleotide sequence ID" value="NZ_VMHK01000001.1"/>
</dbReference>
<feature type="transmembrane region" description="Helical" evidence="7">
    <location>
        <begin position="111"/>
        <end position="130"/>
    </location>
</feature>
<keyword evidence="6 7" id="KW-0472">Membrane</keyword>
<dbReference type="SUPFAM" id="SSF161098">
    <property type="entry name" value="MetI-like"/>
    <property type="match status" value="1"/>
</dbReference>
<proteinExistence type="inferred from homology"/>
<feature type="transmembrane region" description="Helical" evidence="7">
    <location>
        <begin position="186"/>
        <end position="211"/>
    </location>
</feature>
<name>A0A556R5X7_9BIFI</name>